<dbReference type="Pfam" id="PF13513">
    <property type="entry name" value="HEAT_EZ"/>
    <property type="match status" value="1"/>
</dbReference>
<dbReference type="Gene3D" id="1.25.10.10">
    <property type="entry name" value="Leucine-rich Repeat Variant"/>
    <property type="match status" value="1"/>
</dbReference>
<evidence type="ECO:0000313" key="13">
    <source>
        <dbReference type="Proteomes" id="UP001358586"/>
    </source>
</evidence>
<dbReference type="InterPro" id="IPR002110">
    <property type="entry name" value="Ankyrin_rpt"/>
</dbReference>
<dbReference type="Gene3D" id="1.25.40.20">
    <property type="entry name" value="Ankyrin repeat-containing domain"/>
    <property type="match status" value="1"/>
</dbReference>
<evidence type="ECO:0000256" key="4">
    <source>
        <dbReference type="ARBA" id="ARBA00022490"/>
    </source>
</evidence>
<evidence type="ECO:0000256" key="5">
    <source>
        <dbReference type="ARBA" id="ARBA00022737"/>
    </source>
</evidence>
<keyword evidence="9" id="KW-1133">Transmembrane helix</keyword>
<dbReference type="InterPro" id="IPR011989">
    <property type="entry name" value="ARM-like"/>
</dbReference>
<dbReference type="InterPro" id="IPR035984">
    <property type="entry name" value="Acyl-CoA-binding_sf"/>
</dbReference>
<evidence type="ECO:0000256" key="1">
    <source>
        <dbReference type="ARBA" id="ARBA00004496"/>
    </source>
</evidence>
<dbReference type="SMART" id="SM00913">
    <property type="entry name" value="IBN_N"/>
    <property type="match status" value="1"/>
</dbReference>
<dbReference type="PRINTS" id="PR00689">
    <property type="entry name" value="ACOABINDINGP"/>
</dbReference>
<dbReference type="Pfam" id="PF00887">
    <property type="entry name" value="ACBP"/>
    <property type="match status" value="1"/>
</dbReference>
<keyword evidence="7" id="KW-0446">Lipid-binding</keyword>
<evidence type="ECO:0008006" key="14">
    <source>
        <dbReference type="Google" id="ProtNLM"/>
    </source>
</evidence>
<keyword evidence="6" id="KW-0653">Protein transport</keyword>
<dbReference type="PROSITE" id="PS50297">
    <property type="entry name" value="ANK_REP_REGION"/>
    <property type="match status" value="2"/>
</dbReference>
<evidence type="ECO:0000256" key="2">
    <source>
        <dbReference type="ARBA" id="ARBA00005567"/>
    </source>
</evidence>
<feature type="transmembrane region" description="Helical" evidence="9">
    <location>
        <begin position="20"/>
        <end position="40"/>
    </location>
</feature>
<dbReference type="SMART" id="SM00248">
    <property type="entry name" value="ANK"/>
    <property type="match status" value="2"/>
</dbReference>
<feature type="repeat" description="ANK" evidence="8">
    <location>
        <begin position="280"/>
        <end position="312"/>
    </location>
</feature>
<evidence type="ECO:0000256" key="3">
    <source>
        <dbReference type="ARBA" id="ARBA00022448"/>
    </source>
</evidence>
<gene>
    <name evidence="12" type="ORF">PVK06_032225</name>
</gene>
<dbReference type="InterPro" id="IPR014352">
    <property type="entry name" value="FERM/acyl-CoA-bd_prot_sf"/>
</dbReference>
<dbReference type="InterPro" id="IPR036770">
    <property type="entry name" value="Ankyrin_rpt-contain_sf"/>
</dbReference>
<feature type="repeat" description="ANK" evidence="8">
    <location>
        <begin position="313"/>
        <end position="345"/>
    </location>
</feature>
<name>A0ABR0NTV8_GOSAR</name>
<evidence type="ECO:0000256" key="7">
    <source>
        <dbReference type="ARBA" id="ARBA00023121"/>
    </source>
</evidence>
<dbReference type="InterPro" id="IPR040122">
    <property type="entry name" value="Importin_beta"/>
</dbReference>
<dbReference type="PROSITE" id="PS50166">
    <property type="entry name" value="IMPORTIN_B_NT"/>
    <property type="match status" value="1"/>
</dbReference>
<keyword evidence="4" id="KW-0963">Cytoplasm</keyword>
<keyword evidence="3" id="KW-0813">Transport</keyword>
<accession>A0ABR0NTV8</accession>
<reference evidence="12 13" key="1">
    <citation type="submission" date="2023-03" db="EMBL/GenBank/DDBJ databases">
        <title>WGS of Gossypium arboreum.</title>
        <authorList>
            <person name="Yu D."/>
        </authorList>
    </citation>
    <scope>NUCLEOTIDE SEQUENCE [LARGE SCALE GENOMIC DNA]</scope>
    <source>
        <tissue evidence="12">Leaf</tissue>
    </source>
</reference>
<keyword evidence="9" id="KW-0812">Transmembrane</keyword>
<feature type="domain" description="Importin N-terminal" evidence="10">
    <location>
        <begin position="416"/>
        <end position="496"/>
    </location>
</feature>
<organism evidence="12 13">
    <name type="scientific">Gossypium arboreum</name>
    <name type="common">Tree cotton</name>
    <name type="synonym">Gossypium nanking</name>
    <dbReference type="NCBI Taxonomy" id="29729"/>
    <lineage>
        <taxon>Eukaryota</taxon>
        <taxon>Viridiplantae</taxon>
        <taxon>Streptophyta</taxon>
        <taxon>Embryophyta</taxon>
        <taxon>Tracheophyta</taxon>
        <taxon>Spermatophyta</taxon>
        <taxon>Magnoliopsida</taxon>
        <taxon>eudicotyledons</taxon>
        <taxon>Gunneridae</taxon>
        <taxon>Pentapetalae</taxon>
        <taxon>rosids</taxon>
        <taxon>malvids</taxon>
        <taxon>Malvales</taxon>
        <taxon>Malvaceae</taxon>
        <taxon>Malvoideae</taxon>
        <taxon>Gossypium</taxon>
    </lineage>
</organism>
<dbReference type="Pfam" id="PF12796">
    <property type="entry name" value="Ank_2"/>
    <property type="match status" value="1"/>
</dbReference>
<dbReference type="InterPro" id="IPR000582">
    <property type="entry name" value="Acyl-CoA-binding_protein"/>
</dbReference>
<feature type="transmembrane region" description="Helical" evidence="9">
    <location>
        <begin position="375"/>
        <end position="396"/>
    </location>
</feature>
<dbReference type="SUPFAM" id="SSF48371">
    <property type="entry name" value="ARM repeat"/>
    <property type="match status" value="1"/>
</dbReference>
<dbReference type="SUPFAM" id="SSF47027">
    <property type="entry name" value="Acyl-CoA binding protein"/>
    <property type="match status" value="1"/>
</dbReference>
<evidence type="ECO:0000259" key="10">
    <source>
        <dbReference type="PROSITE" id="PS50166"/>
    </source>
</evidence>
<keyword evidence="8" id="KW-0040">ANK repeat</keyword>
<evidence type="ECO:0000256" key="6">
    <source>
        <dbReference type="ARBA" id="ARBA00022927"/>
    </source>
</evidence>
<keyword evidence="13" id="KW-1185">Reference proteome</keyword>
<comment type="similarity">
    <text evidence="2">Belongs to the ACBP family.</text>
</comment>
<dbReference type="Proteomes" id="UP001358586">
    <property type="component" value="Chromosome 9"/>
</dbReference>
<feature type="domain" description="ACB" evidence="11">
    <location>
        <begin position="119"/>
        <end position="209"/>
    </location>
</feature>
<comment type="subcellular location">
    <subcellularLocation>
        <location evidence="1">Cytoplasm</location>
    </subcellularLocation>
</comment>
<sequence>MSGFWLIDSMADWQQLLQSIFLGLIFSYLLAKLISLVVSFKDDNLSITRARSSNVQGYEKIDDSGSGSEPIGSTEHLGLHKSDSVVAELGSIRAESDGDGDGVDDDDDDDWEGVECTELDDAFSAATAFVAAAAADRLSQKVPNEVQLQLYGLYKIATEGPCTAPQPSALKMTARAKWQAWHKLGAMPPEDAMQKYIDVVTELYPSWAAGSAMGKGGADNASSKDVKGPMGPVFSSFVYEEESENDLKMDAIHTFAREGDLDNLLKSIESGVSVHLQDSEGRTPMHWAVDRGHLKIAEALLSRNANVNAKDNEGQTPLHYAVMCEREDIAKFLVKQNADKDTKDNDGNSPVDLCDSVRQLRKSSARKKMRKWRGFWIVIFEVVLLNSTLKVLFLVMEVTQVLLNAQSIDGTVRKNAEESLKQFQEQNLPGFLLSLSGELANEEKPVETRKLAGLILKNALDAKEEHRKFELVQRWLSLYGNAKSQIKASLLTTLSSIVSDARSTASQAIAKVAGIELPQKQWPELIGSLLSNVNQQPAHAKQATLETLGYLCEEVPPNVIDQDQVNKILTAVVQGMSASEVNTDVRLAATRALYNAIGFAQANFINDMERDYLMRVVCEATLSPESRIRQAAFECLVSISSTYYEKLAAYIQDIFNITVKAVREDEEPVALQAIEFWSSICDEEIDILEEFGVDFTGDSDITCFYFIKQALPALVPMLLETLLKQEEDQDQDEGAWNIAMAGGTCLGLVARTVGDDIVPFVVPFIEENIQKSDWRQREAATYAFGSILEGPSPEKLIPLVNVALNFMLSALTKDPSSHVKDTTAWALGRIFEFLHGSAVGSTVITQENCQQLVTVLLQSMNNTPNVAEKACGALYFLAQGYEEVGPSSPLTPFFQEIVQSLLTVTHREDAGESRLRTAAYETLNEVVRCSTDETAPLVLQLVPVIMMELHNTLEGQNLSSDGREKQSELQGLLCGCLQVIIQKLGSSESTKYVFMQFADQVMGLFLRVFACRSATVHEEAMLAIGALAYATGPDFAKYMPEFYRYLEMGLQNFEEYQVCAVTVGVVGDICRALEEKIVPYCDGIMTQLLKNLSSNQLNRSVKPPIFSCFGDIALAVGEYFEKYLMWAMSALQRAAELSTHVAGDDELTEYTNSLRNGILEAYSGIFQGFKSSAKTQLLIPYAPHILQFLDGIYMEKDMDDVVMKTAIGVLGDLADTLGSHAGSLIQQSLSSKDFLNECLSSEDLMIKESAEWAKLAISRAISV</sequence>
<dbReference type="PANTHER" id="PTHR10527">
    <property type="entry name" value="IMPORTIN BETA"/>
    <property type="match status" value="1"/>
</dbReference>
<dbReference type="InterPro" id="IPR058584">
    <property type="entry name" value="IMB1_TNPO1-like_TPR"/>
</dbReference>
<dbReference type="Gene3D" id="1.20.80.10">
    <property type="match status" value="1"/>
</dbReference>
<keyword evidence="5" id="KW-0677">Repeat</keyword>
<evidence type="ECO:0000313" key="12">
    <source>
        <dbReference type="EMBL" id="KAK5804574.1"/>
    </source>
</evidence>
<keyword evidence="9" id="KW-0472">Membrane</keyword>
<dbReference type="InterPro" id="IPR016024">
    <property type="entry name" value="ARM-type_fold"/>
</dbReference>
<evidence type="ECO:0000256" key="8">
    <source>
        <dbReference type="PROSITE-ProRule" id="PRU00023"/>
    </source>
</evidence>
<dbReference type="Pfam" id="PF25574">
    <property type="entry name" value="TPR_IMB1"/>
    <property type="match status" value="1"/>
</dbReference>
<proteinExistence type="inferred from homology"/>
<dbReference type="PROSITE" id="PS51228">
    <property type="entry name" value="ACB_2"/>
    <property type="match status" value="1"/>
</dbReference>
<comment type="caution">
    <text evidence="12">The sequence shown here is derived from an EMBL/GenBank/DDBJ whole genome shotgun (WGS) entry which is preliminary data.</text>
</comment>
<dbReference type="Pfam" id="PF03810">
    <property type="entry name" value="IBN_N"/>
    <property type="match status" value="1"/>
</dbReference>
<dbReference type="SUPFAM" id="SSF48403">
    <property type="entry name" value="Ankyrin repeat"/>
    <property type="match status" value="1"/>
</dbReference>
<protein>
    <recommendedName>
        <fullName evidence="14">Importin subunit beta-1</fullName>
    </recommendedName>
</protein>
<dbReference type="InterPro" id="IPR001494">
    <property type="entry name" value="Importin-beta_N"/>
</dbReference>
<dbReference type="PROSITE" id="PS50088">
    <property type="entry name" value="ANK_REPEAT"/>
    <property type="match status" value="2"/>
</dbReference>
<evidence type="ECO:0000259" key="11">
    <source>
        <dbReference type="PROSITE" id="PS51228"/>
    </source>
</evidence>
<evidence type="ECO:0000256" key="9">
    <source>
        <dbReference type="SAM" id="Phobius"/>
    </source>
</evidence>
<dbReference type="EMBL" id="JARKNE010000009">
    <property type="protein sequence ID" value="KAK5804574.1"/>
    <property type="molecule type" value="Genomic_DNA"/>
</dbReference>